<dbReference type="RefSeq" id="WP_058468293.1">
    <property type="nucleotide sequence ID" value="NZ_CAAAIX010000012.1"/>
</dbReference>
<dbReference type="OrthoDB" id="5636612at2"/>
<dbReference type="EMBL" id="FTNL01000012">
    <property type="protein sequence ID" value="SIR44794.1"/>
    <property type="molecule type" value="Genomic_DNA"/>
</dbReference>
<reference evidence="2 4" key="1">
    <citation type="submission" date="2017-01" db="EMBL/GenBank/DDBJ databases">
        <authorList>
            <person name="Varghese N."/>
            <person name="Submissions S."/>
        </authorList>
    </citation>
    <scope>NUCLEOTIDE SEQUENCE [LARGE SCALE GENOMIC DNA]</scope>
    <source>
        <strain evidence="2 4">ATCC 33342</strain>
    </source>
</reference>
<evidence type="ECO:0000256" key="1">
    <source>
        <dbReference type="SAM" id="Coils"/>
    </source>
</evidence>
<accession>A0A377GK90</accession>
<feature type="coiled-coil region" evidence="1">
    <location>
        <begin position="424"/>
        <end position="458"/>
    </location>
</feature>
<dbReference type="Proteomes" id="UP000254374">
    <property type="component" value="Unassembled WGS sequence"/>
</dbReference>
<keyword evidence="4" id="KW-1185">Reference proteome</keyword>
<keyword evidence="1" id="KW-0175">Coiled coil</keyword>
<dbReference type="EMBL" id="UGGV01000001">
    <property type="protein sequence ID" value="STO25201.1"/>
    <property type="molecule type" value="Genomic_DNA"/>
</dbReference>
<feature type="coiled-coil region" evidence="1">
    <location>
        <begin position="236"/>
        <end position="288"/>
    </location>
</feature>
<gene>
    <name evidence="3" type="ORF">NCTC11401_02031</name>
    <name evidence="2" type="ORF">SAMN05421777_11271</name>
</gene>
<evidence type="ECO:0000313" key="4">
    <source>
        <dbReference type="Proteomes" id="UP000186808"/>
    </source>
</evidence>
<evidence type="ECO:0000313" key="2">
    <source>
        <dbReference type="EMBL" id="SIR44794.1"/>
    </source>
</evidence>
<evidence type="ECO:0000313" key="3">
    <source>
        <dbReference type="EMBL" id="STO25201.1"/>
    </source>
</evidence>
<dbReference type="Proteomes" id="UP000186808">
    <property type="component" value="Unassembled WGS sequence"/>
</dbReference>
<dbReference type="AlphaFoldDB" id="A0A377GK90"/>
<protein>
    <submittedName>
        <fullName evidence="3">Uncharacterized protein</fullName>
    </submittedName>
</protein>
<sequence length="638" mass="73227">MLSDAILDETIATLSSYNGKTKNDPSFDKYKQGIKKALVDFINQCKSLPLAQQLDHITKEMKEKTGSMSAKIDNESNKKRSWTLIFALAALAIERKQDLPKDHQENASIDMLLSGLSNGWVNEFGSIGFGLTLNEEATNNILIGMKSWLQKYDIMQGEQSNHDTLLGLYTSISSLEEKFSSSYLTPKRFKDEMGTIKAQLIDKFNELKCNLEIKNRASVQLIEPLKGLAPREDILYRQFKEQLDHLKKQQEQIQQNIRTFPQEQFKRIAQLQQLLKKQSSESENNQMEQFWKQYDTQERFNQLLSDLDIPENERTGWREYFKYQHGSYREQATSTLWTGGWGLPQFMGGIPSNTICIDVLRRKSDTAIKPLLVIHTRIEMQKMIPDKENPSQLLNSIKEDLESIGGLKNINMDLLGEELVDVLEHKTTNALTKINSEIEELNKRLEQHKKIVQSLKSIHEKIEVLKKHVDCSRVEDTFRLFLNEASNTINQTSQPFPVDLQTAKIITTLEHSVARAQSNVLGLQLSLNQMVKAFNHQKMNIIELVTQFIHAKENTLGHLLLSFFSSSYNIMFNELKDALNEKSTEDCLNKMKAALGITNEPHHNKEIASQFQKLKEEAQEVLSEEPIEEIPIISSLRV</sequence>
<proteinExistence type="predicted"/>
<evidence type="ECO:0000313" key="5">
    <source>
        <dbReference type="Proteomes" id="UP000254374"/>
    </source>
</evidence>
<reference evidence="3 5" key="2">
    <citation type="submission" date="2018-06" db="EMBL/GenBank/DDBJ databases">
        <authorList>
            <consortium name="Pathogen Informatics"/>
            <person name="Doyle S."/>
        </authorList>
    </citation>
    <scope>NUCLEOTIDE SEQUENCE [LARGE SCALE GENOMIC DNA]</scope>
    <source>
        <strain evidence="3 5">NCTC11401</strain>
    </source>
</reference>
<organism evidence="3 5">
    <name type="scientific">Fluoribacter gormanii</name>
    <dbReference type="NCBI Taxonomy" id="464"/>
    <lineage>
        <taxon>Bacteria</taxon>
        <taxon>Pseudomonadati</taxon>
        <taxon>Pseudomonadota</taxon>
        <taxon>Gammaproteobacteria</taxon>
        <taxon>Legionellales</taxon>
        <taxon>Legionellaceae</taxon>
        <taxon>Fluoribacter</taxon>
    </lineage>
</organism>
<name>A0A377GK90_9GAMM</name>